<accession>A0A1H5TEI4</accession>
<organism evidence="2 3">
    <name type="scientific">Nonomuraea solani</name>
    <dbReference type="NCBI Taxonomy" id="1144553"/>
    <lineage>
        <taxon>Bacteria</taxon>
        <taxon>Bacillati</taxon>
        <taxon>Actinomycetota</taxon>
        <taxon>Actinomycetes</taxon>
        <taxon>Streptosporangiales</taxon>
        <taxon>Streptosporangiaceae</taxon>
        <taxon>Nonomuraea</taxon>
    </lineage>
</organism>
<evidence type="ECO:0000313" key="3">
    <source>
        <dbReference type="Proteomes" id="UP000236732"/>
    </source>
</evidence>
<dbReference type="EMBL" id="FNVT01000001">
    <property type="protein sequence ID" value="SEF61242.1"/>
    <property type="molecule type" value="Genomic_DNA"/>
</dbReference>
<name>A0A1H5TEI4_9ACTN</name>
<dbReference type="AlphaFoldDB" id="A0A1H5TEI4"/>
<keyword evidence="3" id="KW-1185">Reference proteome</keyword>
<protein>
    <submittedName>
        <fullName evidence="2">Uncharacterized protein</fullName>
    </submittedName>
</protein>
<sequence>MVLCTFLVRMTPKAVSLNRPTGPTSRARRPRAGAAPVDTSRRAASGHRRTEPLPKAHSVQTPNSGAQRAFERDSITKGSRGPITGWAGPLGARG</sequence>
<feature type="region of interest" description="Disordered" evidence="1">
    <location>
        <begin position="12"/>
        <end position="94"/>
    </location>
</feature>
<evidence type="ECO:0000313" key="2">
    <source>
        <dbReference type="EMBL" id="SEF61242.1"/>
    </source>
</evidence>
<proteinExistence type="predicted"/>
<evidence type="ECO:0000256" key="1">
    <source>
        <dbReference type="SAM" id="MobiDB-lite"/>
    </source>
</evidence>
<reference evidence="2 3" key="1">
    <citation type="submission" date="2016-10" db="EMBL/GenBank/DDBJ databases">
        <authorList>
            <person name="de Groot N.N."/>
        </authorList>
    </citation>
    <scope>NUCLEOTIDE SEQUENCE [LARGE SCALE GENOMIC DNA]</scope>
    <source>
        <strain evidence="2 3">CGMCC 4.7037</strain>
    </source>
</reference>
<gene>
    <name evidence="2" type="ORF">SAMN05444920_101196</name>
</gene>
<dbReference type="Proteomes" id="UP000236732">
    <property type="component" value="Unassembled WGS sequence"/>
</dbReference>